<dbReference type="EMBL" id="BTGU01000039">
    <property type="protein sequence ID" value="GMN51892.1"/>
    <property type="molecule type" value="Genomic_DNA"/>
</dbReference>
<keyword evidence="3" id="KW-1185">Reference proteome</keyword>
<evidence type="ECO:0000313" key="2">
    <source>
        <dbReference type="EMBL" id="GMN51892.1"/>
    </source>
</evidence>
<dbReference type="AlphaFoldDB" id="A0AA88AJP4"/>
<evidence type="ECO:0000313" key="3">
    <source>
        <dbReference type="Proteomes" id="UP001187192"/>
    </source>
</evidence>
<accession>A0AA88AJP4</accession>
<proteinExistence type="predicted"/>
<organism evidence="2 3">
    <name type="scientific">Ficus carica</name>
    <name type="common">Common fig</name>
    <dbReference type="NCBI Taxonomy" id="3494"/>
    <lineage>
        <taxon>Eukaryota</taxon>
        <taxon>Viridiplantae</taxon>
        <taxon>Streptophyta</taxon>
        <taxon>Embryophyta</taxon>
        <taxon>Tracheophyta</taxon>
        <taxon>Spermatophyta</taxon>
        <taxon>Magnoliopsida</taxon>
        <taxon>eudicotyledons</taxon>
        <taxon>Gunneridae</taxon>
        <taxon>Pentapetalae</taxon>
        <taxon>rosids</taxon>
        <taxon>fabids</taxon>
        <taxon>Rosales</taxon>
        <taxon>Moraceae</taxon>
        <taxon>Ficeae</taxon>
        <taxon>Ficus</taxon>
    </lineage>
</organism>
<gene>
    <name evidence="2" type="ORF">TIFTF001_021038</name>
</gene>
<sequence>MELEQRLGQHLPHDLGPIRLGENRRRMATRTSSVPLLPNHKMKNLMNVMEIRTRDKFLGGLLMESGQSYSAFQKPRSFYKQLFHLWSGWLAKDWSNASSQSNYGETSGIRSQTRDYSRD</sequence>
<protein>
    <submittedName>
        <fullName evidence="2">Uncharacterized protein</fullName>
    </submittedName>
</protein>
<evidence type="ECO:0000256" key="1">
    <source>
        <dbReference type="SAM" id="MobiDB-lite"/>
    </source>
</evidence>
<feature type="compositionally biased region" description="Polar residues" evidence="1">
    <location>
        <begin position="97"/>
        <end position="111"/>
    </location>
</feature>
<feature type="region of interest" description="Disordered" evidence="1">
    <location>
        <begin position="97"/>
        <end position="119"/>
    </location>
</feature>
<name>A0AA88AJP4_FICCA</name>
<reference evidence="2" key="1">
    <citation type="submission" date="2023-07" db="EMBL/GenBank/DDBJ databases">
        <title>draft genome sequence of fig (Ficus carica).</title>
        <authorList>
            <person name="Takahashi T."/>
            <person name="Nishimura K."/>
        </authorList>
    </citation>
    <scope>NUCLEOTIDE SEQUENCE</scope>
</reference>
<dbReference type="Proteomes" id="UP001187192">
    <property type="component" value="Unassembled WGS sequence"/>
</dbReference>
<comment type="caution">
    <text evidence="2">The sequence shown here is derived from an EMBL/GenBank/DDBJ whole genome shotgun (WGS) entry which is preliminary data.</text>
</comment>